<keyword evidence="10" id="KW-1185">Reference proteome</keyword>
<evidence type="ECO:0000313" key="10">
    <source>
        <dbReference type="Proteomes" id="UP000199533"/>
    </source>
</evidence>
<dbReference type="Pfam" id="PF02472">
    <property type="entry name" value="ExbD"/>
    <property type="match status" value="1"/>
</dbReference>
<organism evidence="9 10">
    <name type="scientific">Nitrosomonas aestuarii</name>
    <dbReference type="NCBI Taxonomy" id="52441"/>
    <lineage>
        <taxon>Bacteria</taxon>
        <taxon>Pseudomonadati</taxon>
        <taxon>Pseudomonadota</taxon>
        <taxon>Betaproteobacteria</taxon>
        <taxon>Nitrosomonadales</taxon>
        <taxon>Nitrosomonadaceae</taxon>
        <taxon>Nitrosomonas</taxon>
    </lineage>
</organism>
<feature type="transmembrane region" description="Helical" evidence="8">
    <location>
        <begin position="12"/>
        <end position="32"/>
    </location>
</feature>
<evidence type="ECO:0000256" key="4">
    <source>
        <dbReference type="ARBA" id="ARBA00022692"/>
    </source>
</evidence>
<comment type="similarity">
    <text evidence="2 7">Belongs to the ExbD/TolR family.</text>
</comment>
<name>A0A1I4DU53_9PROT</name>
<dbReference type="GO" id="GO:0005886">
    <property type="term" value="C:plasma membrane"/>
    <property type="evidence" value="ECO:0007669"/>
    <property type="project" value="UniProtKB-SubCell"/>
</dbReference>
<comment type="subcellular location">
    <subcellularLocation>
        <location evidence="1">Cell membrane</location>
        <topology evidence="1">Single-pass membrane protein</topology>
    </subcellularLocation>
    <subcellularLocation>
        <location evidence="7">Cell membrane</location>
        <topology evidence="7">Single-pass type II membrane protein</topology>
    </subcellularLocation>
</comment>
<keyword evidence="5 8" id="KW-1133">Transmembrane helix</keyword>
<evidence type="ECO:0000256" key="5">
    <source>
        <dbReference type="ARBA" id="ARBA00022989"/>
    </source>
</evidence>
<dbReference type="STRING" id="52441.SAMN05216302_102345"/>
<dbReference type="Gene3D" id="3.30.420.270">
    <property type="match status" value="1"/>
</dbReference>
<dbReference type="RefSeq" id="WP_090701145.1">
    <property type="nucleotide sequence ID" value="NZ_FOSP01000023.1"/>
</dbReference>
<keyword evidence="7" id="KW-0653">Protein transport</keyword>
<sequence>MNFQRGRQKEEPEINLVPMIDVLLVILIFLVITTTYSKFAELEITLPEANTEEVDKNIEQPKTIDITVNAMGEYTINLIPVKATSIENLRDALSAAAENQQDPLIIISADAKATHQSVITVMEAARLTGYNKITFTTEMKRND</sequence>
<evidence type="ECO:0000256" key="3">
    <source>
        <dbReference type="ARBA" id="ARBA00022475"/>
    </source>
</evidence>
<dbReference type="GO" id="GO:0015031">
    <property type="term" value="P:protein transport"/>
    <property type="evidence" value="ECO:0007669"/>
    <property type="project" value="UniProtKB-KW"/>
</dbReference>
<evidence type="ECO:0000256" key="7">
    <source>
        <dbReference type="RuleBase" id="RU003879"/>
    </source>
</evidence>
<evidence type="ECO:0000256" key="8">
    <source>
        <dbReference type="SAM" id="Phobius"/>
    </source>
</evidence>
<dbReference type="PANTHER" id="PTHR30558:SF3">
    <property type="entry name" value="BIOPOLYMER TRANSPORT PROTEIN EXBD-RELATED"/>
    <property type="match status" value="1"/>
</dbReference>
<keyword evidence="3" id="KW-1003">Cell membrane</keyword>
<dbReference type="AlphaFoldDB" id="A0A1I4DU53"/>
<dbReference type="InterPro" id="IPR003400">
    <property type="entry name" value="ExbD"/>
</dbReference>
<keyword evidence="4 7" id="KW-0812">Transmembrane</keyword>
<dbReference type="GO" id="GO:0022857">
    <property type="term" value="F:transmembrane transporter activity"/>
    <property type="evidence" value="ECO:0007669"/>
    <property type="project" value="InterPro"/>
</dbReference>
<protein>
    <submittedName>
        <fullName evidence="9">Biopolymer transport protein ExbD</fullName>
    </submittedName>
</protein>
<keyword evidence="6 8" id="KW-0472">Membrane</keyword>
<dbReference type="OrthoDB" id="424972at2"/>
<evidence type="ECO:0000256" key="2">
    <source>
        <dbReference type="ARBA" id="ARBA00005811"/>
    </source>
</evidence>
<proteinExistence type="inferred from homology"/>
<dbReference type="PANTHER" id="PTHR30558">
    <property type="entry name" value="EXBD MEMBRANE COMPONENT OF PMF-DRIVEN MACROMOLECULE IMPORT SYSTEM"/>
    <property type="match status" value="1"/>
</dbReference>
<evidence type="ECO:0000313" key="9">
    <source>
        <dbReference type="EMBL" id="SFK97218.1"/>
    </source>
</evidence>
<reference evidence="10" key="1">
    <citation type="submission" date="2016-10" db="EMBL/GenBank/DDBJ databases">
        <authorList>
            <person name="Varghese N."/>
            <person name="Submissions S."/>
        </authorList>
    </citation>
    <scope>NUCLEOTIDE SEQUENCE [LARGE SCALE GENOMIC DNA]</scope>
    <source>
        <strain evidence="10">Nm69</strain>
    </source>
</reference>
<evidence type="ECO:0000256" key="6">
    <source>
        <dbReference type="ARBA" id="ARBA00023136"/>
    </source>
</evidence>
<evidence type="ECO:0000256" key="1">
    <source>
        <dbReference type="ARBA" id="ARBA00004162"/>
    </source>
</evidence>
<gene>
    <name evidence="9" type="ORF">SAMN05216302_102345</name>
</gene>
<accession>A0A1I4DU53</accession>
<keyword evidence="7" id="KW-0813">Transport</keyword>
<dbReference type="Proteomes" id="UP000199533">
    <property type="component" value="Unassembled WGS sequence"/>
</dbReference>
<dbReference type="EMBL" id="FOSP01000023">
    <property type="protein sequence ID" value="SFK97218.1"/>
    <property type="molecule type" value="Genomic_DNA"/>
</dbReference>